<dbReference type="AlphaFoldDB" id="A0A183Q047"/>
<keyword evidence="1" id="KW-0472">Membrane</keyword>
<dbReference type="GO" id="GO:0005516">
    <property type="term" value="F:calmodulin binding"/>
    <property type="evidence" value="ECO:0007669"/>
    <property type="project" value="UniProtKB-KW"/>
</dbReference>
<dbReference type="PANTHER" id="PTHR10749:SF7">
    <property type="entry name" value="PHOSPHORYLASE B KINASE REGULATORY SUBUNIT ALPHA-RELATED"/>
    <property type="match status" value="1"/>
</dbReference>
<name>A0A183Q047_9TREM</name>
<dbReference type="GO" id="GO:0005964">
    <property type="term" value="C:phosphorylase kinase complex"/>
    <property type="evidence" value="ECO:0007669"/>
    <property type="project" value="TreeGrafter"/>
</dbReference>
<comment type="subcellular location">
    <subcellularLocation>
        <location evidence="1">Cell membrane</location>
        <topology evidence="1">Lipid-anchor</topology>
        <orientation evidence="1">Cytoplasmic side</orientation>
    </subcellularLocation>
</comment>
<comment type="pathway">
    <text evidence="1">Glycan biosynthesis; glycogen metabolism.</text>
</comment>
<comment type="function">
    <text evidence="1">Phosphorylase b kinase catalyzes the phosphorylation of serine in certain substrates, including troponin I.</text>
</comment>
<keyword evidence="3" id="KW-1185">Reference proteome</keyword>
<keyword evidence="1" id="KW-0321">Glycogen metabolism</keyword>
<keyword evidence="1" id="KW-0449">Lipoprotein</keyword>
<keyword evidence="1" id="KW-0119">Carbohydrate metabolism</keyword>
<dbReference type="GO" id="GO:0005886">
    <property type="term" value="C:plasma membrane"/>
    <property type="evidence" value="ECO:0007669"/>
    <property type="project" value="UniProtKB-SubCell"/>
</dbReference>
<dbReference type="UniPathway" id="UPA00163"/>
<keyword evidence="1" id="KW-1003">Cell membrane</keyword>
<dbReference type="STRING" id="31246.A0A183Q047"/>
<proteinExistence type="inferred from homology"/>
<dbReference type="InterPro" id="IPR008734">
    <property type="entry name" value="PHK_A/B_su"/>
</dbReference>
<dbReference type="PANTHER" id="PTHR10749">
    <property type="entry name" value="PHOSPHORYLASE B KINASE REGULATORY SUBUNIT"/>
    <property type="match status" value="1"/>
</dbReference>
<comment type="similarity">
    <text evidence="1">Belongs to the phosphorylase b kinase regulatory chain family.</text>
</comment>
<evidence type="ECO:0000313" key="3">
    <source>
        <dbReference type="Proteomes" id="UP000269396"/>
    </source>
</evidence>
<gene>
    <name evidence="2" type="ORF">SMTD_LOCUS19983</name>
</gene>
<sequence>MLEVCGQLSLPGCPHRGKVVLVVVPEKEIGLEVYERATQTTSWFLLRYTAGLLGKRADSLAKSLADILVLQKQVTVGLPPEPREKVIDAPLSPDQLCDLIQEACGEDSLMTILTQGNNRDQDHLKNILGLTGKSNIYCANLSCFDAVISQ</sequence>
<dbReference type="GO" id="GO:0005977">
    <property type="term" value="P:glycogen metabolic process"/>
    <property type="evidence" value="ECO:0007669"/>
    <property type="project" value="UniProtKB-UniPathway"/>
</dbReference>
<keyword evidence="1" id="KW-0112">Calmodulin-binding</keyword>
<protein>
    <recommendedName>
        <fullName evidence="1">Phosphorylase b kinase regulatory subunit</fullName>
    </recommendedName>
</protein>
<dbReference type="EMBL" id="UZAL01043430">
    <property type="protein sequence ID" value="VDP81308.1"/>
    <property type="molecule type" value="Genomic_DNA"/>
</dbReference>
<evidence type="ECO:0000256" key="1">
    <source>
        <dbReference type="RuleBase" id="RU364123"/>
    </source>
</evidence>
<organism evidence="2 3">
    <name type="scientific">Schistosoma mattheei</name>
    <dbReference type="NCBI Taxonomy" id="31246"/>
    <lineage>
        <taxon>Eukaryota</taxon>
        <taxon>Metazoa</taxon>
        <taxon>Spiralia</taxon>
        <taxon>Lophotrochozoa</taxon>
        <taxon>Platyhelminthes</taxon>
        <taxon>Trematoda</taxon>
        <taxon>Digenea</taxon>
        <taxon>Strigeidida</taxon>
        <taxon>Schistosomatoidea</taxon>
        <taxon>Schistosomatidae</taxon>
        <taxon>Schistosoma</taxon>
    </lineage>
</organism>
<keyword evidence="1" id="KW-0636">Prenylation</keyword>
<evidence type="ECO:0000313" key="2">
    <source>
        <dbReference type="EMBL" id="VDP81308.1"/>
    </source>
</evidence>
<accession>A0A183Q047</accession>
<reference evidence="2 3" key="1">
    <citation type="submission" date="2018-11" db="EMBL/GenBank/DDBJ databases">
        <authorList>
            <consortium name="Pathogen Informatics"/>
        </authorList>
    </citation>
    <scope>NUCLEOTIDE SEQUENCE [LARGE SCALE GENOMIC DNA]</scope>
    <source>
        <strain>Denwood</strain>
        <strain evidence="3">Zambia</strain>
    </source>
</reference>
<dbReference type="Proteomes" id="UP000269396">
    <property type="component" value="Unassembled WGS sequence"/>
</dbReference>